<evidence type="ECO:0000256" key="3">
    <source>
        <dbReference type="ARBA" id="ARBA00023163"/>
    </source>
</evidence>
<dbReference type="Proteomes" id="UP000285864">
    <property type="component" value="Unassembled WGS sequence"/>
</dbReference>
<dbReference type="SMART" id="SM00420">
    <property type="entry name" value="HTH_DEOR"/>
    <property type="match status" value="1"/>
</dbReference>
<feature type="domain" description="HTH deoR-type" evidence="4">
    <location>
        <begin position="3"/>
        <end position="58"/>
    </location>
</feature>
<keyword evidence="1" id="KW-0805">Transcription regulation</keyword>
<dbReference type="InterPro" id="IPR001034">
    <property type="entry name" value="DeoR_HTH"/>
</dbReference>
<keyword evidence="3" id="KW-0804">Transcription</keyword>
<dbReference type="InterPro" id="IPR011991">
    <property type="entry name" value="ArsR-like_HTH"/>
</dbReference>
<keyword evidence="6" id="KW-1185">Reference proteome</keyword>
<dbReference type="InterPro" id="IPR036388">
    <property type="entry name" value="WH-like_DNA-bd_sf"/>
</dbReference>
<dbReference type="InterPro" id="IPR018356">
    <property type="entry name" value="Tscrpt_reg_HTH_DeoR_CS"/>
</dbReference>
<proteinExistence type="predicted"/>
<protein>
    <submittedName>
        <fullName evidence="5">DeoR/GlpR transcriptional regulator</fullName>
    </submittedName>
</protein>
<evidence type="ECO:0000313" key="6">
    <source>
        <dbReference type="Proteomes" id="UP000285864"/>
    </source>
</evidence>
<dbReference type="Pfam" id="PF00455">
    <property type="entry name" value="DeoRC"/>
    <property type="match status" value="1"/>
</dbReference>
<dbReference type="PANTHER" id="PTHR30363:SF44">
    <property type="entry name" value="AGA OPERON TRANSCRIPTIONAL REPRESSOR-RELATED"/>
    <property type="match status" value="1"/>
</dbReference>
<comment type="caution">
    <text evidence="5">The sequence shown here is derived from an EMBL/GenBank/DDBJ whole genome shotgun (WGS) entry which is preliminary data.</text>
</comment>
<evidence type="ECO:0000256" key="1">
    <source>
        <dbReference type="ARBA" id="ARBA00023015"/>
    </source>
</evidence>
<dbReference type="PRINTS" id="PR00037">
    <property type="entry name" value="HTHLACR"/>
</dbReference>
<dbReference type="InterPro" id="IPR037171">
    <property type="entry name" value="NagB/RpiA_transferase-like"/>
</dbReference>
<dbReference type="PANTHER" id="PTHR30363">
    <property type="entry name" value="HTH-TYPE TRANSCRIPTIONAL REGULATOR SRLR-RELATED"/>
    <property type="match status" value="1"/>
</dbReference>
<dbReference type="Gene3D" id="1.10.10.10">
    <property type="entry name" value="Winged helix-like DNA-binding domain superfamily/Winged helix DNA-binding domain"/>
    <property type="match status" value="1"/>
</dbReference>
<evidence type="ECO:0000313" key="5">
    <source>
        <dbReference type="EMBL" id="RGR95259.1"/>
    </source>
</evidence>
<dbReference type="Pfam" id="PF08220">
    <property type="entry name" value="HTH_DeoR"/>
    <property type="match status" value="1"/>
</dbReference>
<dbReference type="CDD" id="cd00090">
    <property type="entry name" value="HTH_ARSR"/>
    <property type="match status" value="1"/>
</dbReference>
<dbReference type="PROSITE" id="PS51000">
    <property type="entry name" value="HTH_DEOR_2"/>
    <property type="match status" value="1"/>
</dbReference>
<dbReference type="PROSITE" id="PS00894">
    <property type="entry name" value="HTH_DEOR_1"/>
    <property type="match status" value="1"/>
</dbReference>
<reference evidence="5 6" key="1">
    <citation type="submission" date="2018-08" db="EMBL/GenBank/DDBJ databases">
        <title>A genome reference for cultivated species of the human gut microbiota.</title>
        <authorList>
            <person name="Zou Y."/>
            <person name="Xue W."/>
            <person name="Luo G."/>
        </authorList>
    </citation>
    <scope>NUCLEOTIDE SEQUENCE [LARGE SCALE GENOMIC DNA]</scope>
    <source>
        <strain evidence="5 6">AF24-2</strain>
    </source>
</reference>
<dbReference type="GO" id="GO:0003700">
    <property type="term" value="F:DNA-binding transcription factor activity"/>
    <property type="evidence" value="ECO:0007669"/>
    <property type="project" value="InterPro"/>
</dbReference>
<evidence type="ECO:0000259" key="4">
    <source>
        <dbReference type="PROSITE" id="PS51000"/>
    </source>
</evidence>
<evidence type="ECO:0000256" key="2">
    <source>
        <dbReference type="ARBA" id="ARBA00023125"/>
    </source>
</evidence>
<keyword evidence="2" id="KW-0238">DNA-binding</keyword>
<dbReference type="SUPFAM" id="SSF46785">
    <property type="entry name" value="Winged helix' DNA-binding domain"/>
    <property type="match status" value="1"/>
</dbReference>
<dbReference type="InterPro" id="IPR014036">
    <property type="entry name" value="DeoR-like_C"/>
</dbReference>
<dbReference type="EMBL" id="QRUU01000038">
    <property type="protein sequence ID" value="RGR95259.1"/>
    <property type="molecule type" value="Genomic_DNA"/>
</dbReference>
<dbReference type="Gene3D" id="3.40.50.1360">
    <property type="match status" value="1"/>
</dbReference>
<dbReference type="AlphaFoldDB" id="A0A412GKL5"/>
<gene>
    <name evidence="5" type="ORF">DWY20_09385</name>
</gene>
<organism evidence="5 6">
    <name type="scientific">Phocaeicola coprocola</name>
    <dbReference type="NCBI Taxonomy" id="310298"/>
    <lineage>
        <taxon>Bacteria</taxon>
        <taxon>Pseudomonadati</taxon>
        <taxon>Bacteroidota</taxon>
        <taxon>Bacteroidia</taxon>
        <taxon>Bacteroidales</taxon>
        <taxon>Bacteroidaceae</taxon>
        <taxon>Phocaeicola</taxon>
    </lineage>
</organism>
<dbReference type="SUPFAM" id="SSF100950">
    <property type="entry name" value="NagB/RpiA/CoA transferase-like"/>
    <property type="match status" value="1"/>
</dbReference>
<sequence>MALNQRRLKILNLIREDGHAKVQDLSKIFKVTDVTIRQDLEELEKMGYIEREHGGALLKDVSSFARTGQLLNQKNIEEKREIAKKAINFINEGDCIILDSGSTTTEIAKLLVSFKNLTIITNALNIALILGENPNISLIVTGGEFKAPTLSLTGEMAAQPFNNLHANKLFLATAGISAKMQLTYPSLSDLVVKSAMIKSSDEVFLVADSSKIGNTSFASLGSISLIKALITDNKISYEDIKKIEEQNVKIIF</sequence>
<dbReference type="RefSeq" id="WP_007568145.1">
    <property type="nucleotide sequence ID" value="NZ_CABKNL010000049.1"/>
</dbReference>
<dbReference type="SMART" id="SM01134">
    <property type="entry name" value="DeoRC"/>
    <property type="match status" value="1"/>
</dbReference>
<dbReference type="InterPro" id="IPR036390">
    <property type="entry name" value="WH_DNA-bd_sf"/>
</dbReference>
<dbReference type="GO" id="GO:0003677">
    <property type="term" value="F:DNA binding"/>
    <property type="evidence" value="ECO:0007669"/>
    <property type="project" value="UniProtKB-KW"/>
</dbReference>
<accession>A0A412GKL5</accession>
<name>A0A412GKL5_9BACT</name>
<dbReference type="InterPro" id="IPR050313">
    <property type="entry name" value="Carb_Metab_HTH_regulators"/>
</dbReference>